<keyword evidence="7" id="KW-0874">Quinone</keyword>
<feature type="transmembrane region" description="Helical" evidence="8">
    <location>
        <begin position="62"/>
        <end position="80"/>
    </location>
</feature>
<evidence type="ECO:0000313" key="9">
    <source>
        <dbReference type="EMBL" id="MBG3877614.1"/>
    </source>
</evidence>
<name>A0ABS0J590_9BACT</name>
<evidence type="ECO:0000256" key="2">
    <source>
        <dbReference type="ARBA" id="ARBA00008472"/>
    </source>
</evidence>
<organism evidence="9 10">
    <name type="scientific">Nitratidesulfovibrio oxamicus</name>
    <dbReference type="NCBI Taxonomy" id="32016"/>
    <lineage>
        <taxon>Bacteria</taxon>
        <taxon>Pseudomonadati</taxon>
        <taxon>Thermodesulfobacteriota</taxon>
        <taxon>Desulfovibrionia</taxon>
        <taxon>Desulfovibrionales</taxon>
        <taxon>Desulfovibrionaceae</taxon>
        <taxon>Nitratidesulfovibrio</taxon>
    </lineage>
</organism>
<evidence type="ECO:0000256" key="1">
    <source>
        <dbReference type="ARBA" id="ARBA00004370"/>
    </source>
</evidence>
<proteinExistence type="inferred from homology"/>
<keyword evidence="7" id="KW-0520">NAD</keyword>
<evidence type="ECO:0000256" key="5">
    <source>
        <dbReference type="ARBA" id="ARBA00022989"/>
    </source>
</evidence>
<sequence length="126" mass="14108">MVFDILHLAIILFLIAGLAFAGGPLILALLVAPRARGGDLGMSYECGMRPHGNAWTRFGINYYVYALLFIAFDVDVLYLFPAAAHYHTTVGWTAFIEICVFLFFLVLALVYFRAKGVFTWPRKIAL</sequence>
<dbReference type="Proteomes" id="UP001194469">
    <property type="component" value="Unassembled WGS sequence"/>
</dbReference>
<evidence type="ECO:0000256" key="6">
    <source>
        <dbReference type="ARBA" id="ARBA00023136"/>
    </source>
</evidence>
<keyword evidence="3" id="KW-0813">Transport</keyword>
<gene>
    <name evidence="9" type="ORF">FVW20_11460</name>
</gene>
<evidence type="ECO:0000313" key="10">
    <source>
        <dbReference type="Proteomes" id="UP001194469"/>
    </source>
</evidence>
<dbReference type="Gene3D" id="1.20.58.1610">
    <property type="entry name" value="NADH:ubiquinone/plastoquinone oxidoreductase, chain 3"/>
    <property type="match status" value="1"/>
</dbReference>
<dbReference type="RefSeq" id="WP_196609713.1">
    <property type="nucleotide sequence ID" value="NZ_VRYY01000332.1"/>
</dbReference>
<comment type="caution">
    <text evidence="9">The sequence shown here is derived from an EMBL/GenBank/DDBJ whole genome shotgun (WGS) entry which is preliminary data.</text>
</comment>
<comment type="function">
    <text evidence="7">NDH-1 shuttles electrons from NADH, via FMN and iron-sulfur (Fe-S) centers, to quinones in the respiratory chain.</text>
</comment>
<dbReference type="EMBL" id="VRYY01000332">
    <property type="protein sequence ID" value="MBG3877614.1"/>
    <property type="molecule type" value="Genomic_DNA"/>
</dbReference>
<evidence type="ECO:0000256" key="8">
    <source>
        <dbReference type="SAM" id="Phobius"/>
    </source>
</evidence>
<feature type="transmembrane region" description="Helical" evidence="8">
    <location>
        <begin position="92"/>
        <end position="112"/>
    </location>
</feature>
<dbReference type="InterPro" id="IPR038430">
    <property type="entry name" value="NDAH_ubi_oxred_su3_sf"/>
</dbReference>
<keyword evidence="5 8" id="KW-1133">Transmembrane helix</keyword>
<protein>
    <recommendedName>
        <fullName evidence="7">NADH-quinone oxidoreductase subunit</fullName>
        <ecNumber evidence="7">7.1.1.-</ecNumber>
    </recommendedName>
</protein>
<dbReference type="PANTHER" id="PTHR11058:SF9">
    <property type="entry name" value="NADH-UBIQUINONE OXIDOREDUCTASE CHAIN 3"/>
    <property type="match status" value="1"/>
</dbReference>
<reference evidence="9 10" key="1">
    <citation type="submission" date="2019-08" db="EMBL/GenBank/DDBJ databases">
        <authorList>
            <person name="Luo N."/>
        </authorList>
    </citation>
    <scope>NUCLEOTIDE SEQUENCE [LARGE SCALE GENOMIC DNA]</scope>
    <source>
        <strain evidence="9 10">NCIMB 9442</strain>
    </source>
</reference>
<evidence type="ECO:0000256" key="4">
    <source>
        <dbReference type="ARBA" id="ARBA00022692"/>
    </source>
</evidence>
<evidence type="ECO:0000256" key="7">
    <source>
        <dbReference type="RuleBase" id="RU003639"/>
    </source>
</evidence>
<accession>A0ABS0J590</accession>
<comment type="subcellular location">
    <subcellularLocation>
        <location evidence="7">Cell membrane</location>
        <topology evidence="7">Multi-pass membrane protein</topology>
    </subcellularLocation>
    <subcellularLocation>
        <location evidence="1">Membrane</location>
    </subcellularLocation>
</comment>
<dbReference type="InterPro" id="IPR000440">
    <property type="entry name" value="NADH_UbQ/plastoQ_OxRdtase_su3"/>
</dbReference>
<dbReference type="Pfam" id="PF00507">
    <property type="entry name" value="Oxidored_q4"/>
    <property type="match status" value="1"/>
</dbReference>
<comment type="similarity">
    <text evidence="2 7">Belongs to the complex I subunit 3 family.</text>
</comment>
<comment type="catalytic activity">
    <reaction evidence="7">
        <text>a quinone + NADH + 5 H(+)(in) = a quinol + NAD(+) + 4 H(+)(out)</text>
        <dbReference type="Rhea" id="RHEA:57888"/>
        <dbReference type="ChEBI" id="CHEBI:15378"/>
        <dbReference type="ChEBI" id="CHEBI:24646"/>
        <dbReference type="ChEBI" id="CHEBI:57540"/>
        <dbReference type="ChEBI" id="CHEBI:57945"/>
        <dbReference type="ChEBI" id="CHEBI:132124"/>
    </reaction>
</comment>
<keyword evidence="4 7" id="KW-0812">Transmembrane</keyword>
<evidence type="ECO:0000256" key="3">
    <source>
        <dbReference type="ARBA" id="ARBA00022448"/>
    </source>
</evidence>
<keyword evidence="10" id="KW-1185">Reference proteome</keyword>
<keyword evidence="6 8" id="KW-0472">Membrane</keyword>
<dbReference type="EC" id="7.1.1.-" evidence="7"/>
<feature type="transmembrane region" description="Helical" evidence="8">
    <location>
        <begin position="6"/>
        <end position="32"/>
    </location>
</feature>
<dbReference type="PANTHER" id="PTHR11058">
    <property type="entry name" value="NADH-UBIQUINONE OXIDOREDUCTASE CHAIN 3"/>
    <property type="match status" value="1"/>
</dbReference>